<dbReference type="Proteomes" id="UP001596026">
    <property type="component" value="Unassembled WGS sequence"/>
</dbReference>
<evidence type="ECO:0000313" key="3">
    <source>
        <dbReference type="Proteomes" id="UP001596026"/>
    </source>
</evidence>
<name>A0ABV9M5U3_9ENTE</name>
<reference evidence="3" key="1">
    <citation type="journal article" date="2019" name="Int. J. Syst. Evol. Microbiol.">
        <title>The Global Catalogue of Microorganisms (GCM) 10K type strain sequencing project: providing services to taxonomists for standard genome sequencing and annotation.</title>
        <authorList>
            <consortium name="The Broad Institute Genomics Platform"/>
            <consortium name="The Broad Institute Genome Sequencing Center for Infectious Disease"/>
            <person name="Wu L."/>
            <person name="Ma J."/>
        </authorList>
    </citation>
    <scope>NUCLEOTIDE SEQUENCE [LARGE SCALE GENOMIC DNA]</scope>
    <source>
        <strain evidence="3">CGMCC 1.19061</strain>
    </source>
</reference>
<sequence>MFIIKNGVHFFKNKDEKLVIIDYTEGKKYQIQFQEMLIKIMRLLRVKKTIKEVVDYTGIKESEVIEIISSFEKIGIIEKIKNTKSISVAIIGLGTTGSHIFRQITKLDNIVKIVLVDDDRVEYDNINRQDFIEKDIGKFKVDVLEKQTEILTVTYKQKVIEKDEISKIIINEKIKLIIHAADYPSSHELALIIEDAARESKIPYIINFGYISNVVSLPEFYFPTDSITYRKTHQSNDYELIFLQSIEKASYRVIENLATLIAQQIIDYQREGIPIKHGERGYFHVGNYEWRSEKLV</sequence>
<evidence type="ECO:0000313" key="2">
    <source>
        <dbReference type="EMBL" id="MFC4710255.1"/>
    </source>
</evidence>
<dbReference type="Gene3D" id="3.40.50.720">
    <property type="entry name" value="NAD(P)-binding Rossmann-like Domain"/>
    <property type="match status" value="1"/>
</dbReference>
<dbReference type="EMBL" id="JBHSGT010000041">
    <property type="protein sequence ID" value="MFC4710255.1"/>
    <property type="molecule type" value="Genomic_DNA"/>
</dbReference>
<keyword evidence="3" id="KW-1185">Reference proteome</keyword>
<gene>
    <name evidence="2" type="ORF">ACFO3L_06390</name>
</gene>
<dbReference type="InterPro" id="IPR035985">
    <property type="entry name" value="Ubiquitin-activating_enz"/>
</dbReference>
<keyword evidence="2" id="KW-0548">Nucleotidyltransferase</keyword>
<feature type="domain" description="THIF-type NAD/FAD binding fold" evidence="1">
    <location>
        <begin position="80"/>
        <end position="206"/>
    </location>
</feature>
<comment type="caution">
    <text evidence="2">The sequence shown here is derived from an EMBL/GenBank/DDBJ whole genome shotgun (WGS) entry which is preliminary data.</text>
</comment>
<dbReference type="GO" id="GO:0016779">
    <property type="term" value="F:nucleotidyltransferase activity"/>
    <property type="evidence" value="ECO:0007669"/>
    <property type="project" value="UniProtKB-KW"/>
</dbReference>
<organism evidence="2 3">
    <name type="scientific">Enterococcus eurekensis</name>
    <dbReference type="NCBI Taxonomy" id="1159753"/>
    <lineage>
        <taxon>Bacteria</taxon>
        <taxon>Bacillati</taxon>
        <taxon>Bacillota</taxon>
        <taxon>Bacilli</taxon>
        <taxon>Lactobacillales</taxon>
        <taxon>Enterococcaceae</taxon>
        <taxon>Enterococcus</taxon>
    </lineage>
</organism>
<dbReference type="InterPro" id="IPR000594">
    <property type="entry name" value="ThiF_NAD_FAD-bd"/>
</dbReference>
<protein>
    <submittedName>
        <fullName evidence="2">ThiF family adenylyltransferase</fullName>
    </submittedName>
</protein>
<keyword evidence="2" id="KW-0808">Transferase</keyword>
<dbReference type="Pfam" id="PF00899">
    <property type="entry name" value="ThiF"/>
    <property type="match status" value="1"/>
</dbReference>
<accession>A0ABV9M5U3</accession>
<evidence type="ECO:0000259" key="1">
    <source>
        <dbReference type="Pfam" id="PF00899"/>
    </source>
</evidence>
<dbReference type="RefSeq" id="WP_379964993.1">
    <property type="nucleotide sequence ID" value="NZ_JBHSGT010000041.1"/>
</dbReference>
<proteinExistence type="predicted"/>
<dbReference type="SUPFAM" id="SSF69572">
    <property type="entry name" value="Activating enzymes of the ubiquitin-like proteins"/>
    <property type="match status" value="1"/>
</dbReference>